<accession>A0A4Z1STP1</accession>
<evidence type="ECO:0000313" key="2">
    <source>
        <dbReference type="EMBL" id="TNJ29286.1"/>
    </source>
</evidence>
<dbReference type="EMBL" id="VDLU01000001">
    <property type="protein sequence ID" value="TNJ29286.1"/>
    <property type="molecule type" value="Genomic_DNA"/>
</dbReference>
<dbReference type="VEuPathDB" id="GiardiaDB:GMRT_14080"/>
<reference evidence="2 3" key="1">
    <citation type="submission" date="2019-05" db="EMBL/GenBank/DDBJ databases">
        <title>The compact genome of Giardia muris reveals important steps in the evolution of intestinal protozoan parasites.</title>
        <authorList>
            <person name="Xu F."/>
            <person name="Jimenez-Gonzalez A."/>
            <person name="Einarsson E."/>
            <person name="Astvaldsson A."/>
            <person name="Peirasmaki D."/>
            <person name="Eckmann L."/>
            <person name="Andersson J.O."/>
            <person name="Svard S.G."/>
            <person name="Jerlstrom-Hultqvist J."/>
        </authorList>
    </citation>
    <scope>NUCLEOTIDE SEQUENCE [LARGE SCALE GENOMIC DNA]</scope>
    <source>
        <strain evidence="2 3">Roberts-Thomson</strain>
    </source>
</reference>
<dbReference type="OrthoDB" id="10350933at2759"/>
<protein>
    <submittedName>
        <fullName evidence="2">Uncharacterized protein</fullName>
    </submittedName>
</protein>
<sequence>MTNDRNLDWNKTTGPLPYMWADLELPVYELSEIFLPVDISTAHFATSRTSFLSVFETELKPDEAHKQYDAVVEGATCTLVPGNTKGGRRSIGDLAKDVATFARYADSPPLSSRAVFERIRGDLQRGSDNPKQAMQALLYYLLGVRLDFTLPLPLNPDVILSRAFLLALFEEGSLLKLIVSGFSATCKECTIALHDLKAETTQNASKQLSQILILYMQVLHLVLTSLNLRGISIFEPKDATPIYSYSKYTILIIRPLADLLIGLVQADSTQTNSTFNNTIARCVASYRPIALMRQALIAFLGCLGDHKQARKCRVLKASMRSTDDSPISVCKSVKRLPPPRFRGYVNPTSSLILSLVKYFEGSYKPRSMPMANGSQNPYAAAEVVRQAQQAAEALTAFSSRQTTRRKMMPVGGVSEDCANKRDDTLMALFQLLPKPEVRTGLLSITELHGGHLAMKFSCDARDAIMPNTQGASIGGQKDYEGTEGNLTNTFGNFVVTQDYRLYQSRVERGLTTIFPFSGRPIKNGNLQYFEGCLDKVLHFNYSSDRFSSLKKKEILKVFQSALPLDVQRSMLARISNEEEYDPDNQLSCLLRHVDMTRFIAALLRLMLCSVPHTLEAVLTSKVASNAVGDAVKGLFSNNAAPSIRHIRESVLKSTLHTLLILQSKSRQMHPTFGLFIAKIIQLCNGRGCGLDAVIATMSLPAAAYIMGADTRTPTTGTCLFAVGAVQGQGAGGHGSRLVLTPEEVAADATEFMQTRFAKGNFPTDSVIDPTKPLHALACSRRIFCLLTASRCFYGYVAHSPARAQEAIALYSKVSSNYISCILQSSNPSVSQQQTQAAPSSTGPENLSQTTVFSKGIGRKVGGGANQPGTGQRGAPMTYIPGNLANIMEFLRGDNSVNNPANINTSATLTCSFPGYQLSKANNISSIIILLKIAKQVLPFAGGEARVYGIFEQQGLPAFREYVTKLIYQLAVSPCSEDSWRWTRDVVSTNWQTFAALERRVMNQFLERYVFQEQGALPDMYRWAYEAPEGIPLDTIVEEILALSQINAGWPYHRIV</sequence>
<gene>
    <name evidence="2" type="ORF">GMRT_14080</name>
</gene>
<keyword evidence="3" id="KW-1185">Reference proteome</keyword>
<comment type="caution">
    <text evidence="2">The sequence shown here is derived from an EMBL/GenBank/DDBJ whole genome shotgun (WGS) entry which is preliminary data.</text>
</comment>
<dbReference type="Proteomes" id="UP000315496">
    <property type="component" value="Chromosome 1"/>
</dbReference>
<dbReference type="AlphaFoldDB" id="A0A4Z1STP1"/>
<organism evidence="2 3">
    <name type="scientific">Giardia muris</name>
    <dbReference type="NCBI Taxonomy" id="5742"/>
    <lineage>
        <taxon>Eukaryota</taxon>
        <taxon>Metamonada</taxon>
        <taxon>Diplomonadida</taxon>
        <taxon>Hexamitidae</taxon>
        <taxon>Giardiinae</taxon>
        <taxon>Giardia</taxon>
    </lineage>
</organism>
<evidence type="ECO:0000313" key="3">
    <source>
        <dbReference type="Proteomes" id="UP000315496"/>
    </source>
</evidence>
<feature type="region of interest" description="Disordered" evidence="1">
    <location>
        <begin position="855"/>
        <end position="874"/>
    </location>
</feature>
<proteinExistence type="predicted"/>
<evidence type="ECO:0000256" key="1">
    <source>
        <dbReference type="SAM" id="MobiDB-lite"/>
    </source>
</evidence>
<name>A0A4Z1STP1_GIAMU</name>